<proteinExistence type="predicted"/>
<sequence length="189" mass="21531">MPKRGLSAIFAHSVKTDDQLGWDETLSSTRGSRDNRDNRGTARWGFGYRCLAHCSFSPFPRTSLGPRLWFLQLSWTENWKLCILSLRTAEYSEFEEIMNITLSAMAHHSRGEITPRLMSQRAQSQDSPKRAYKHHPPPQLRTESTTVPSIVGSFVGVAALIGCGLDHRSERNGLFMFIMPLRSNFHHQN</sequence>
<organism evidence="2 3">
    <name type="scientific">Aspergillus tubingensis (strain CBS 134.48)</name>
    <dbReference type="NCBI Taxonomy" id="767770"/>
    <lineage>
        <taxon>Eukaryota</taxon>
        <taxon>Fungi</taxon>
        <taxon>Dikarya</taxon>
        <taxon>Ascomycota</taxon>
        <taxon>Pezizomycotina</taxon>
        <taxon>Eurotiomycetes</taxon>
        <taxon>Eurotiomycetidae</taxon>
        <taxon>Eurotiales</taxon>
        <taxon>Aspergillaceae</taxon>
        <taxon>Aspergillus</taxon>
        <taxon>Aspergillus subgen. Circumdati</taxon>
    </lineage>
</organism>
<feature type="region of interest" description="Disordered" evidence="1">
    <location>
        <begin position="118"/>
        <end position="144"/>
    </location>
</feature>
<protein>
    <submittedName>
        <fullName evidence="2">Uncharacterized protein</fullName>
    </submittedName>
</protein>
<dbReference type="EMBL" id="KV878206">
    <property type="protein sequence ID" value="OJI81103.1"/>
    <property type="molecule type" value="Genomic_DNA"/>
</dbReference>
<dbReference type="Proteomes" id="UP000184304">
    <property type="component" value="Unassembled WGS sequence"/>
</dbReference>
<name>A0A1L9MVP5_ASPTC</name>
<reference evidence="3" key="1">
    <citation type="journal article" date="2017" name="Genome Biol.">
        <title>Comparative genomics reveals high biological diversity and specific adaptations in the industrially and medically important fungal genus Aspergillus.</title>
        <authorList>
            <person name="de Vries R.P."/>
            <person name="Riley R."/>
            <person name="Wiebenga A."/>
            <person name="Aguilar-Osorio G."/>
            <person name="Amillis S."/>
            <person name="Uchima C.A."/>
            <person name="Anderluh G."/>
            <person name="Asadollahi M."/>
            <person name="Askin M."/>
            <person name="Barry K."/>
            <person name="Battaglia E."/>
            <person name="Bayram O."/>
            <person name="Benocci T."/>
            <person name="Braus-Stromeyer S.A."/>
            <person name="Caldana C."/>
            <person name="Canovas D."/>
            <person name="Cerqueira G.C."/>
            <person name="Chen F."/>
            <person name="Chen W."/>
            <person name="Choi C."/>
            <person name="Clum A."/>
            <person name="Dos Santos R.A."/>
            <person name="Damasio A.R."/>
            <person name="Diallinas G."/>
            <person name="Emri T."/>
            <person name="Fekete E."/>
            <person name="Flipphi M."/>
            <person name="Freyberg S."/>
            <person name="Gallo A."/>
            <person name="Gournas C."/>
            <person name="Habgood R."/>
            <person name="Hainaut M."/>
            <person name="Harispe M.L."/>
            <person name="Henrissat B."/>
            <person name="Hilden K.S."/>
            <person name="Hope R."/>
            <person name="Hossain A."/>
            <person name="Karabika E."/>
            <person name="Karaffa L."/>
            <person name="Karanyi Z."/>
            <person name="Krasevec N."/>
            <person name="Kuo A."/>
            <person name="Kusch H."/>
            <person name="LaButti K."/>
            <person name="Lagendijk E.L."/>
            <person name="Lapidus A."/>
            <person name="Levasseur A."/>
            <person name="Lindquist E."/>
            <person name="Lipzen A."/>
            <person name="Logrieco A.F."/>
            <person name="MacCabe A."/>
            <person name="Maekelae M.R."/>
            <person name="Malavazi I."/>
            <person name="Melin P."/>
            <person name="Meyer V."/>
            <person name="Mielnichuk N."/>
            <person name="Miskei M."/>
            <person name="Molnar A.P."/>
            <person name="Mule G."/>
            <person name="Ngan C.Y."/>
            <person name="Orejas M."/>
            <person name="Orosz E."/>
            <person name="Ouedraogo J.P."/>
            <person name="Overkamp K.M."/>
            <person name="Park H.-S."/>
            <person name="Perrone G."/>
            <person name="Piumi F."/>
            <person name="Punt P.J."/>
            <person name="Ram A.F."/>
            <person name="Ramon A."/>
            <person name="Rauscher S."/>
            <person name="Record E."/>
            <person name="Riano-Pachon D.M."/>
            <person name="Robert V."/>
            <person name="Roehrig J."/>
            <person name="Ruller R."/>
            <person name="Salamov A."/>
            <person name="Salih N.S."/>
            <person name="Samson R.A."/>
            <person name="Sandor E."/>
            <person name="Sanguinetti M."/>
            <person name="Schuetze T."/>
            <person name="Sepcic K."/>
            <person name="Shelest E."/>
            <person name="Sherlock G."/>
            <person name="Sophianopoulou V."/>
            <person name="Squina F.M."/>
            <person name="Sun H."/>
            <person name="Susca A."/>
            <person name="Todd R.B."/>
            <person name="Tsang A."/>
            <person name="Unkles S.E."/>
            <person name="van de Wiele N."/>
            <person name="van Rossen-Uffink D."/>
            <person name="Oliveira J.V."/>
            <person name="Vesth T.C."/>
            <person name="Visser J."/>
            <person name="Yu J.-H."/>
            <person name="Zhou M."/>
            <person name="Andersen M.R."/>
            <person name="Archer D.B."/>
            <person name="Baker S.E."/>
            <person name="Benoit I."/>
            <person name="Brakhage A.A."/>
            <person name="Braus G.H."/>
            <person name="Fischer R."/>
            <person name="Frisvad J.C."/>
            <person name="Goldman G.H."/>
            <person name="Houbraken J."/>
            <person name="Oakley B."/>
            <person name="Pocsi I."/>
            <person name="Scazzocchio C."/>
            <person name="Seiboth B."/>
            <person name="vanKuyk P.A."/>
            <person name="Wortman J."/>
            <person name="Dyer P.S."/>
            <person name="Grigoriev I.V."/>
        </authorList>
    </citation>
    <scope>NUCLEOTIDE SEQUENCE [LARGE SCALE GENOMIC DNA]</scope>
    <source>
        <strain evidence="3">CBS 134.48</strain>
    </source>
</reference>
<accession>A0A1L9MVP5</accession>
<keyword evidence="3" id="KW-1185">Reference proteome</keyword>
<dbReference type="AlphaFoldDB" id="A0A1L9MVP5"/>
<evidence type="ECO:0000256" key="1">
    <source>
        <dbReference type="SAM" id="MobiDB-lite"/>
    </source>
</evidence>
<evidence type="ECO:0000313" key="3">
    <source>
        <dbReference type="Proteomes" id="UP000184304"/>
    </source>
</evidence>
<dbReference type="VEuPathDB" id="FungiDB:ASPTUDRAFT_32540"/>
<evidence type="ECO:0000313" key="2">
    <source>
        <dbReference type="EMBL" id="OJI81103.1"/>
    </source>
</evidence>
<gene>
    <name evidence="2" type="ORF">ASPTUDRAFT_32540</name>
</gene>